<dbReference type="Proteomes" id="UP000176944">
    <property type="component" value="Chromosome"/>
</dbReference>
<dbReference type="Gene3D" id="1.25.40.10">
    <property type="entry name" value="Tetratricopeptide repeat domain"/>
    <property type="match status" value="1"/>
</dbReference>
<dbReference type="PROSITE" id="PS50005">
    <property type="entry name" value="TPR"/>
    <property type="match status" value="1"/>
</dbReference>
<sequence length="136" mass="15335">MRDRSLPPIVLYYLGVRLLMVTLVPAIFSATVTVPLMAQSSWAQTQNSQEEATPSAYFRLKLTNCLSKELNNTSQYKAALQSWQEALGIYRELEDRHGEANSLNNLGLAYDSLGQYRKAIEFHQQSLSPYSAPSVY</sequence>
<name>A0A1D9G3E5_MOOP1</name>
<keyword evidence="2" id="KW-0812">Transmembrane</keyword>
<dbReference type="SUPFAM" id="SSF48452">
    <property type="entry name" value="TPR-like"/>
    <property type="match status" value="1"/>
</dbReference>
<organism evidence="3">
    <name type="scientific">Moorena producens (strain JHB)</name>
    <dbReference type="NCBI Taxonomy" id="1454205"/>
    <lineage>
        <taxon>Bacteria</taxon>
        <taxon>Bacillati</taxon>
        <taxon>Cyanobacteriota</taxon>
        <taxon>Cyanophyceae</taxon>
        <taxon>Coleofasciculales</taxon>
        <taxon>Coleofasciculaceae</taxon>
        <taxon>Moorena</taxon>
    </lineage>
</organism>
<reference evidence="3" key="1">
    <citation type="journal article" date="2017" name="Proc. Natl. Acad. Sci. U.S.A.">
        <title>Comparative genomics uncovers the prolific and distinctive metabolic potential of the cyanobacterial genus Moorea.</title>
        <authorList>
            <person name="Leao T."/>
            <person name="Castelao G."/>
            <person name="Korobeynikov A."/>
            <person name="Monroe E.A."/>
            <person name="Podell S."/>
            <person name="Glukhov E."/>
            <person name="Allen E.E."/>
            <person name="Gerwick W.H."/>
            <person name="Gerwick L."/>
        </authorList>
    </citation>
    <scope>NUCLEOTIDE SEQUENCE</scope>
    <source>
        <strain evidence="3">JHB</strain>
    </source>
</reference>
<keyword evidence="2" id="KW-0472">Membrane</keyword>
<dbReference type="Pfam" id="PF13424">
    <property type="entry name" value="TPR_12"/>
    <property type="match status" value="1"/>
</dbReference>
<gene>
    <name evidence="3" type="ORF">BJP36_21735</name>
</gene>
<accession>A0A1D9G3E5</accession>
<feature type="transmembrane region" description="Helical" evidence="2">
    <location>
        <begin position="12"/>
        <end position="38"/>
    </location>
</feature>
<dbReference type="PANTHER" id="PTHR10098:SF106">
    <property type="entry name" value="TETRATRICOPEPTIDE REPEAT PROTEIN 28-LIKE PROTEIN"/>
    <property type="match status" value="1"/>
</dbReference>
<dbReference type="SMART" id="SM00028">
    <property type="entry name" value="TPR"/>
    <property type="match status" value="2"/>
</dbReference>
<reference evidence="3" key="2">
    <citation type="submission" date="2022-10" db="EMBL/GenBank/DDBJ databases">
        <authorList>
            <person name="Ngo T.-E."/>
        </authorList>
    </citation>
    <scope>NUCLEOTIDE SEQUENCE</scope>
    <source>
        <strain evidence="3">JHB</strain>
    </source>
</reference>
<evidence type="ECO:0000256" key="1">
    <source>
        <dbReference type="PROSITE-ProRule" id="PRU00339"/>
    </source>
</evidence>
<keyword evidence="1" id="KW-0802">TPR repeat</keyword>
<dbReference type="EMBL" id="CP017708">
    <property type="protein sequence ID" value="AOY82133.2"/>
    <property type="molecule type" value="Genomic_DNA"/>
</dbReference>
<evidence type="ECO:0000313" key="3">
    <source>
        <dbReference type="EMBL" id="AOY82133.2"/>
    </source>
</evidence>
<feature type="repeat" description="TPR" evidence="1">
    <location>
        <begin position="100"/>
        <end position="133"/>
    </location>
</feature>
<proteinExistence type="predicted"/>
<dbReference type="AlphaFoldDB" id="A0A1D9G3E5"/>
<dbReference type="PANTHER" id="PTHR10098">
    <property type="entry name" value="RAPSYN-RELATED"/>
    <property type="match status" value="1"/>
</dbReference>
<keyword evidence="2" id="KW-1133">Transmembrane helix</keyword>
<protein>
    <submittedName>
        <fullName evidence="3">Tetratricopeptide repeat protein</fullName>
    </submittedName>
</protein>
<dbReference type="InterPro" id="IPR011990">
    <property type="entry name" value="TPR-like_helical_dom_sf"/>
</dbReference>
<dbReference type="InterPro" id="IPR019734">
    <property type="entry name" value="TPR_rpt"/>
</dbReference>
<evidence type="ECO:0000256" key="2">
    <source>
        <dbReference type="SAM" id="Phobius"/>
    </source>
</evidence>